<evidence type="ECO:0000313" key="3">
    <source>
        <dbReference type="Proteomes" id="UP000655016"/>
    </source>
</evidence>
<gene>
    <name evidence="2" type="ORF">GCM10011518_25390</name>
</gene>
<dbReference type="SUPFAM" id="SSF53474">
    <property type="entry name" value="alpha/beta-Hydrolases"/>
    <property type="match status" value="1"/>
</dbReference>
<name>A0ABQ1UBY7_9FLAO</name>
<dbReference type="InterPro" id="IPR050266">
    <property type="entry name" value="AB_hydrolase_sf"/>
</dbReference>
<dbReference type="PRINTS" id="PR00111">
    <property type="entry name" value="ABHYDROLASE"/>
</dbReference>
<keyword evidence="2" id="KW-0378">Hydrolase</keyword>
<dbReference type="Proteomes" id="UP000655016">
    <property type="component" value="Unassembled WGS sequence"/>
</dbReference>
<feature type="domain" description="AB hydrolase-1" evidence="1">
    <location>
        <begin position="82"/>
        <end position="331"/>
    </location>
</feature>
<sequence>MVSFNFMSIANQHHSEMKKIKLIILLLPFLCFSQQEKIKALDINLTNYEYPFPVKFFEINIQRQLLKMAYMDIKPDNYNNKNIVLFHGKNFNGAYWETTVKALLKEGFRVIVPDQIGFGKSSKPDNFQYTFQQFAENTKKLLTDLGIEKTAVLGHSMGGMLATRFTLMYPETAEKLILENPIGLEDWKLVVPYKPVDWWYESELKQNYEAIKKYQITNYYDGKWNADFQKWAELGAGWTTDPYYKIVAWNSALMYDMIFTQPVLYEFKNIKSPTLLIIGTRDKTALGKQLVSEEVKKTLGNYAGLGKKTQKAIPNSKLVEIPNTGHLPHIESFDQFIKPLIVFLKQ</sequence>
<comment type="caution">
    <text evidence="2">The sequence shown here is derived from an EMBL/GenBank/DDBJ whole genome shotgun (WGS) entry which is preliminary data.</text>
</comment>
<dbReference type="InterPro" id="IPR029058">
    <property type="entry name" value="AB_hydrolase_fold"/>
</dbReference>
<dbReference type="PANTHER" id="PTHR43798:SF33">
    <property type="entry name" value="HYDROLASE, PUTATIVE (AFU_ORTHOLOGUE AFUA_2G14860)-RELATED"/>
    <property type="match status" value="1"/>
</dbReference>
<accession>A0ABQ1UBY7</accession>
<organism evidence="2 3">
    <name type="scientific">Flavobacterium limi</name>
    <dbReference type="NCBI Taxonomy" id="2045105"/>
    <lineage>
        <taxon>Bacteria</taxon>
        <taxon>Pseudomonadati</taxon>
        <taxon>Bacteroidota</taxon>
        <taxon>Flavobacteriia</taxon>
        <taxon>Flavobacteriales</taxon>
        <taxon>Flavobacteriaceae</taxon>
        <taxon>Flavobacterium</taxon>
    </lineage>
</organism>
<evidence type="ECO:0000259" key="1">
    <source>
        <dbReference type="Pfam" id="PF00561"/>
    </source>
</evidence>
<dbReference type="GO" id="GO:0016787">
    <property type="term" value="F:hydrolase activity"/>
    <property type="evidence" value="ECO:0007669"/>
    <property type="project" value="UniProtKB-KW"/>
</dbReference>
<dbReference type="PANTHER" id="PTHR43798">
    <property type="entry name" value="MONOACYLGLYCEROL LIPASE"/>
    <property type="match status" value="1"/>
</dbReference>
<dbReference type="Gene3D" id="3.40.50.1820">
    <property type="entry name" value="alpha/beta hydrolase"/>
    <property type="match status" value="1"/>
</dbReference>
<dbReference type="InterPro" id="IPR000073">
    <property type="entry name" value="AB_hydrolase_1"/>
</dbReference>
<evidence type="ECO:0000313" key="2">
    <source>
        <dbReference type="EMBL" id="GGF14944.1"/>
    </source>
</evidence>
<dbReference type="Pfam" id="PF00561">
    <property type="entry name" value="Abhydrolase_1"/>
    <property type="match status" value="1"/>
</dbReference>
<protein>
    <submittedName>
        <fullName evidence="2">Alpha/beta hydrolase</fullName>
    </submittedName>
</protein>
<reference evidence="3" key="1">
    <citation type="journal article" date="2019" name="Int. J. Syst. Evol. Microbiol.">
        <title>The Global Catalogue of Microorganisms (GCM) 10K type strain sequencing project: providing services to taxonomists for standard genome sequencing and annotation.</title>
        <authorList>
            <consortium name="The Broad Institute Genomics Platform"/>
            <consortium name="The Broad Institute Genome Sequencing Center for Infectious Disease"/>
            <person name="Wu L."/>
            <person name="Ma J."/>
        </authorList>
    </citation>
    <scope>NUCLEOTIDE SEQUENCE [LARGE SCALE GENOMIC DNA]</scope>
    <source>
        <strain evidence="3">CGMCC 1.16060</strain>
    </source>
</reference>
<proteinExistence type="predicted"/>
<dbReference type="EMBL" id="BMKP01000005">
    <property type="protein sequence ID" value="GGF14944.1"/>
    <property type="molecule type" value="Genomic_DNA"/>
</dbReference>
<keyword evidence="3" id="KW-1185">Reference proteome</keyword>